<evidence type="ECO:0000256" key="4">
    <source>
        <dbReference type="ARBA" id="ARBA00022827"/>
    </source>
</evidence>
<feature type="domain" description="FAD/NAD(P)-binding" evidence="6">
    <location>
        <begin position="4"/>
        <end position="315"/>
    </location>
</feature>
<evidence type="ECO:0000256" key="2">
    <source>
        <dbReference type="ARBA" id="ARBA00005272"/>
    </source>
</evidence>
<gene>
    <name evidence="7" type="ORF">GAK31_01834</name>
</gene>
<protein>
    <submittedName>
        <fullName evidence="7">NADH dehydrogenase-like protein</fullName>
    </submittedName>
</protein>
<proteinExistence type="inferred from homology"/>
<dbReference type="InterPro" id="IPR036188">
    <property type="entry name" value="FAD/NAD-bd_sf"/>
</dbReference>
<dbReference type="Gene3D" id="3.50.50.100">
    <property type="match status" value="1"/>
</dbReference>
<keyword evidence="4" id="KW-0274">FAD</keyword>
<sequence length="403" mass="42589">MSQRIVVIGAGFAGMWSALAAARLLDRAEREDVEIVLVAPSPELHVRPRLYEQDPAAMKAPLQALFDTVGVRHLAGRVQRIDVVGRQLELAANGAKAEPQTLRYDRLVLAAGSRLHCPPIPGLQEHAFNVDQMADAQQLQAHLRGLADRPQSAGRNTVVIAGASFTGIETAAEMPARLREVLGAGAPVQVILVERADAVGPELGEGPRPVITEALAELGVSWRLGASVASIDAAGVVLDSGERIAADTVIWTAGARASTLTAQVPGQHDAVGRLHVDRSLKAKGVEAVFATGDCAHAATDDDGNVAMMSCQHAMNLGRSAGHNAAADLIGEPMLAYAQPKYVTCLDLGPWGAVYTEGWDRQVVLSGAEAKALKTRINTEWIYPPTGDRAEILASADPRRIVVA</sequence>
<comment type="cofactor">
    <cofactor evidence="1">
        <name>FAD</name>
        <dbReference type="ChEBI" id="CHEBI:57692"/>
    </cofactor>
</comment>
<dbReference type="PRINTS" id="PR00368">
    <property type="entry name" value="FADPNR"/>
</dbReference>
<dbReference type="AlphaFoldDB" id="A0A7V8FI85"/>
<evidence type="ECO:0000256" key="5">
    <source>
        <dbReference type="ARBA" id="ARBA00023002"/>
    </source>
</evidence>
<dbReference type="PANTHER" id="PTHR42913">
    <property type="entry name" value="APOPTOSIS-INDUCING FACTOR 1"/>
    <property type="match status" value="1"/>
</dbReference>
<dbReference type="PRINTS" id="PR00411">
    <property type="entry name" value="PNDRDTASEI"/>
</dbReference>
<reference evidence="8" key="1">
    <citation type="journal article" date="2020" name="MBio">
        <title>Horizontal gene transfer to a defensive symbiont with a reduced genome amongst a multipartite beetle microbiome.</title>
        <authorList>
            <person name="Waterworth S.C."/>
            <person name="Florez L.V."/>
            <person name="Rees E.R."/>
            <person name="Hertweck C."/>
            <person name="Kaltenpoth M."/>
            <person name="Kwan J.C."/>
        </authorList>
    </citation>
    <scope>NUCLEOTIDE SEQUENCE [LARGE SCALE GENOMIC DNA]</scope>
</reference>
<evidence type="ECO:0000256" key="3">
    <source>
        <dbReference type="ARBA" id="ARBA00022630"/>
    </source>
</evidence>
<keyword evidence="3" id="KW-0285">Flavoprotein</keyword>
<accession>A0A7V8FI85</accession>
<keyword evidence="5" id="KW-0560">Oxidoreductase</keyword>
<dbReference type="InterPro" id="IPR023753">
    <property type="entry name" value="FAD/NAD-binding_dom"/>
</dbReference>
<name>A0A7V8FI85_STEMA</name>
<evidence type="ECO:0000313" key="7">
    <source>
        <dbReference type="EMBL" id="KAF1016340.1"/>
    </source>
</evidence>
<dbReference type="EMBL" id="WNDS01000002">
    <property type="protein sequence ID" value="KAF1016340.1"/>
    <property type="molecule type" value="Genomic_DNA"/>
</dbReference>
<evidence type="ECO:0000259" key="6">
    <source>
        <dbReference type="Pfam" id="PF07992"/>
    </source>
</evidence>
<comment type="caution">
    <text evidence="7">The sequence shown here is derived from an EMBL/GenBank/DDBJ whole genome shotgun (WGS) entry which is preliminary data.</text>
</comment>
<dbReference type="GO" id="GO:0019646">
    <property type="term" value="P:aerobic electron transport chain"/>
    <property type="evidence" value="ECO:0007669"/>
    <property type="project" value="TreeGrafter"/>
</dbReference>
<evidence type="ECO:0000256" key="1">
    <source>
        <dbReference type="ARBA" id="ARBA00001974"/>
    </source>
</evidence>
<organism evidence="7 8">
    <name type="scientific">Stenotrophomonas maltophilia</name>
    <name type="common">Pseudomonas maltophilia</name>
    <name type="synonym">Xanthomonas maltophilia</name>
    <dbReference type="NCBI Taxonomy" id="40324"/>
    <lineage>
        <taxon>Bacteria</taxon>
        <taxon>Pseudomonadati</taxon>
        <taxon>Pseudomonadota</taxon>
        <taxon>Gammaproteobacteria</taxon>
        <taxon>Lysobacterales</taxon>
        <taxon>Lysobacteraceae</taxon>
        <taxon>Stenotrophomonas</taxon>
        <taxon>Stenotrophomonas maltophilia group</taxon>
    </lineage>
</organism>
<dbReference type="GO" id="GO:0003955">
    <property type="term" value="F:NAD(P)H dehydrogenase (quinone) activity"/>
    <property type="evidence" value="ECO:0007669"/>
    <property type="project" value="TreeGrafter"/>
</dbReference>
<dbReference type="Proteomes" id="UP000487117">
    <property type="component" value="Unassembled WGS sequence"/>
</dbReference>
<dbReference type="Pfam" id="PF07992">
    <property type="entry name" value="Pyr_redox_2"/>
    <property type="match status" value="1"/>
</dbReference>
<comment type="similarity">
    <text evidence="2">Belongs to the NADH dehydrogenase family.</text>
</comment>
<dbReference type="SUPFAM" id="SSF51905">
    <property type="entry name" value="FAD/NAD(P)-binding domain"/>
    <property type="match status" value="1"/>
</dbReference>
<dbReference type="PANTHER" id="PTHR42913:SF3">
    <property type="entry name" value="64 KDA MITOCHONDRIAL NADH DEHYDROGENASE (EUROFUNG)"/>
    <property type="match status" value="1"/>
</dbReference>
<evidence type="ECO:0000313" key="8">
    <source>
        <dbReference type="Proteomes" id="UP000487117"/>
    </source>
</evidence>
<dbReference type="InterPro" id="IPR051169">
    <property type="entry name" value="NADH-Q_oxidoreductase"/>
</dbReference>